<keyword evidence="12 20" id="KW-1133">Transmembrane helix</keyword>
<dbReference type="GO" id="GO:0031528">
    <property type="term" value="C:microvillus membrane"/>
    <property type="evidence" value="ECO:0007669"/>
    <property type="project" value="UniProtKB-SubCell"/>
</dbReference>
<keyword evidence="8" id="KW-0221">Differentiation</keyword>
<dbReference type="InterPro" id="IPR002126">
    <property type="entry name" value="Cadherin-like_dom"/>
</dbReference>
<sequence length="1288" mass="139614">LFLVVSGNTAPYFNMTFVVYVPEDLGLGQHAFQLSAADVDGDPLTYSITGTQAFYFSVDPQTGNVTLKSSLDREVRAEPRAEVSAQTGGSGVSKKLTVIVEDRNDNAPVFQNLPYEASIPENTTVNSVIYTVFANDSDTGSASKVSYSIEEVIPDSMKNLQLFYILANGSVVLNGSLDYSKNTFYQLKILAQDGGGLLHNVLTIHNSSTYLSLTIQDLPNLDPRFLNEPYSGSVPENCELGTSVLTVTAMDRDTGVNDKIFYSITNASVPFAINAETGTITVSGALDREELPSEEVLLEVTAREENLDIYNKVAQASTLVTVTVTDINDNKPQFYDCSLPSCNFSTSSQNFRGSIIEHSSSRLPVSNLSIIAHDPDKGINSKYELHLEGPNASAFTVFPTEIMGTGEVQLLVQDPDLVDYEISHVMTVQIIANDTGNPMDCCSTATVTIDLIDTNDHTPEFPQSTYNLTVMENSAKGTIISPNITAYDPDSGVLGQITYELFPDSIRKVFTVNATTGAVLVWNSSLLDRETRSIYYANLQAKDGGKLVGTTVLEITVLDDNDNAPIVTGSYFISVEEGQNVTVQIQAIDNDEPGNRNSQLGFKILPGPFSNNFSINAATGEMHNKEPLDREALEDEQGQMVVTVEVYDHGVPQLSTLVNVTITVGDINDNTPVFLNQSYEFSVFEESPESRVGDVEATDADRTDINSRISFTLQRGSGSSNFLIHSIRMGLGHYRGQLTVDPEMTLDYDTLQQKFFSLEVLAKNTAADEAEDVAETSVSVVVHILDINDESPTVLPASLQDIDVSENGTQQGLVHMLVASDPDTNHSLVFEELAVTCFKGGSSAGEVCWDWFVLKPNGSVLVNSSDIDYELCDAVVLTLRAEDLNTEKGSRYSQNETLRIHITDVNDNPPVFLPISETFVVVPEISPVDLQVATVKATDADSGLKGAITFSIVSVVLVEDNGVTRPFENLFKVVTTPEQDTYVGSIQVASNLDSSLKGQYQVTVEAQDREPPAHTTQTVLNIFAVDQSYRVRLQFVTTVNEVQSNSETIKAALTAATKAGVYVVGIQSIEDTRASQVEAKSVMEAYFVYSNGTALDVNQLSMLIQSDPLILAELVNLGLAIIGPGEVTKPTREAELIGIIAGLAAFLLLFILIMTLVLVLTTKSYKRKLSAMKALKVATTFSPATAQQGAGIPGTNQYNAEGANPMLNLSLDPSHDLGFHEDSNSVTSMNSLDENTVNAPGDDDLNKKVSGKMQLTEPTDEEALVAALNLKDPTKTTYINTTFNTTDL</sequence>
<dbReference type="PANTHER" id="PTHR24026:SF133">
    <property type="entry name" value="CADHERIN-RELATED FAMILY MEMBER 2"/>
    <property type="match status" value="1"/>
</dbReference>
<evidence type="ECO:0000256" key="17">
    <source>
        <dbReference type="ARBA" id="ARBA00064960"/>
    </source>
</evidence>
<comment type="function">
    <text evidence="15">Intermicrovillar adhesion molecule that forms, via its extracellular domain, calcium-dependent heterophilic complexes with CDHR5 on adjacent microvilli. Thereby, controls the packing of microvilli at the apical membrane of epithelial cells. Through its cytoplasmic domain, interacts with microvillus cytoplasmic proteins to form the intermicrovillar adhesion complex/IMAC. This complex plays a central role in microvilli and epithelial brush border differentiation. May also play a role in cell-cell adhesion and contact inhibition in epithelial cells.</text>
</comment>
<protein>
    <recommendedName>
        <fullName evidence="18">Cadherin-related family member 2</fullName>
    </recommendedName>
</protein>
<dbReference type="FunFam" id="2.60.40.60:FF:000221">
    <property type="entry name" value="Cadherin related family member 2"/>
    <property type="match status" value="1"/>
</dbReference>
<dbReference type="SUPFAM" id="SSF49313">
    <property type="entry name" value="Cadherin-like"/>
    <property type="match status" value="9"/>
</dbReference>
<dbReference type="FunFam" id="2.60.40.60:FF:000094">
    <property type="entry name" value="protocadherin gamma-C4 isoform X2"/>
    <property type="match status" value="2"/>
</dbReference>
<feature type="non-terminal residue" evidence="22">
    <location>
        <position position="1"/>
    </location>
</feature>
<accession>A0A7L3WCY8</accession>
<keyword evidence="9 19" id="KW-0106">Calcium</keyword>
<evidence type="ECO:0000256" key="12">
    <source>
        <dbReference type="ARBA" id="ARBA00022989"/>
    </source>
</evidence>
<keyword evidence="3" id="KW-1003">Cell membrane</keyword>
<dbReference type="Proteomes" id="UP000518911">
    <property type="component" value="Unassembled WGS sequence"/>
</dbReference>
<keyword evidence="11" id="KW-0965">Cell junction</keyword>
<evidence type="ECO:0000256" key="15">
    <source>
        <dbReference type="ARBA" id="ARBA00059631"/>
    </source>
</evidence>
<evidence type="ECO:0000256" key="3">
    <source>
        <dbReference type="ARBA" id="ARBA00022475"/>
    </source>
</evidence>
<dbReference type="GO" id="GO:0060429">
    <property type="term" value="P:epithelium development"/>
    <property type="evidence" value="ECO:0007669"/>
    <property type="project" value="UniProtKB-ARBA"/>
</dbReference>
<dbReference type="GO" id="GO:0007156">
    <property type="term" value="P:homophilic cell adhesion via plasma membrane adhesion molecules"/>
    <property type="evidence" value="ECO:0007669"/>
    <property type="project" value="InterPro"/>
</dbReference>
<name>A0A7L3WCY8_9GRUI</name>
<dbReference type="PROSITE" id="PS00232">
    <property type="entry name" value="CADHERIN_1"/>
    <property type="match status" value="4"/>
</dbReference>
<evidence type="ECO:0000313" key="23">
    <source>
        <dbReference type="Proteomes" id="UP000518911"/>
    </source>
</evidence>
<keyword evidence="6" id="KW-0732">Signal</keyword>
<feature type="domain" description="Cadherin" evidence="21">
    <location>
        <begin position="13"/>
        <end position="110"/>
    </location>
</feature>
<evidence type="ECO:0000313" key="22">
    <source>
        <dbReference type="EMBL" id="NXV73937.1"/>
    </source>
</evidence>
<dbReference type="FunFam" id="2.60.40.60:FF:000098">
    <property type="entry name" value="cadherin-23 isoform X1"/>
    <property type="match status" value="1"/>
</dbReference>
<dbReference type="EMBL" id="VZUJ01061017">
    <property type="protein sequence ID" value="NXV73937.1"/>
    <property type="molecule type" value="Genomic_DNA"/>
</dbReference>
<feature type="transmembrane region" description="Helical" evidence="20">
    <location>
        <begin position="1136"/>
        <end position="1160"/>
    </location>
</feature>
<evidence type="ECO:0000256" key="2">
    <source>
        <dbReference type="ARBA" id="ARBA00004282"/>
    </source>
</evidence>
<feature type="non-terminal residue" evidence="22">
    <location>
        <position position="1288"/>
    </location>
</feature>
<dbReference type="GO" id="GO:0030154">
    <property type="term" value="P:cell differentiation"/>
    <property type="evidence" value="ECO:0007669"/>
    <property type="project" value="UniProtKB-KW"/>
</dbReference>
<comment type="subcellular location">
    <subcellularLocation>
        <location evidence="1">Apical cell membrane</location>
        <topology evidence="1">Single-pass type I membrane protein</topology>
    </subcellularLocation>
    <subcellularLocation>
        <location evidence="2">Cell junction</location>
    </subcellularLocation>
    <subcellularLocation>
        <location evidence="16">Cell projection</location>
        <location evidence="16">Microvillus membrane</location>
        <topology evidence="16">Single-pass type I membrane protein</topology>
    </subcellularLocation>
</comment>
<keyword evidence="7" id="KW-0677">Repeat</keyword>
<evidence type="ECO:0000256" key="1">
    <source>
        <dbReference type="ARBA" id="ARBA00004247"/>
    </source>
</evidence>
<keyword evidence="4" id="KW-0597">Phosphoprotein</keyword>
<feature type="domain" description="Cadherin" evidence="21">
    <location>
        <begin position="347"/>
        <end position="461"/>
    </location>
</feature>
<dbReference type="FunFam" id="2.60.40.60:FF:000252">
    <property type="entry name" value="Cadherin related family member 2"/>
    <property type="match status" value="1"/>
</dbReference>
<dbReference type="GO" id="GO:0005509">
    <property type="term" value="F:calcium ion binding"/>
    <property type="evidence" value="ECO:0007669"/>
    <property type="project" value="UniProtKB-UniRule"/>
</dbReference>
<dbReference type="FunFam" id="2.60.40.60:FF:000168">
    <property type="entry name" value="Cadherin-related family member 2"/>
    <property type="match status" value="1"/>
</dbReference>
<dbReference type="OrthoDB" id="6491773at2759"/>
<evidence type="ECO:0000256" key="6">
    <source>
        <dbReference type="ARBA" id="ARBA00022729"/>
    </source>
</evidence>
<evidence type="ECO:0000256" key="20">
    <source>
        <dbReference type="SAM" id="Phobius"/>
    </source>
</evidence>
<dbReference type="InterPro" id="IPR015919">
    <property type="entry name" value="Cadherin-like_sf"/>
</dbReference>
<evidence type="ECO:0000256" key="18">
    <source>
        <dbReference type="ARBA" id="ARBA00067497"/>
    </source>
</evidence>
<comment type="caution">
    <text evidence="22">The sequence shown here is derived from an EMBL/GenBank/DDBJ whole genome shotgun (WGS) entry which is preliminary data.</text>
</comment>
<dbReference type="InterPro" id="IPR020894">
    <property type="entry name" value="Cadherin_CS"/>
</dbReference>
<dbReference type="CDD" id="cd11304">
    <property type="entry name" value="Cadherin_repeat"/>
    <property type="match status" value="9"/>
</dbReference>
<reference evidence="22 23" key="1">
    <citation type="submission" date="2019-09" db="EMBL/GenBank/DDBJ databases">
        <title>Bird 10,000 Genomes (B10K) Project - Family phase.</title>
        <authorList>
            <person name="Zhang G."/>
        </authorList>
    </citation>
    <scope>NUCLEOTIDE SEQUENCE [LARGE SCALE GENOMIC DNA]</scope>
    <source>
        <strain evidence="22">OUT-0055</strain>
        <tissue evidence="22">Blood</tissue>
    </source>
</reference>
<evidence type="ECO:0000256" key="7">
    <source>
        <dbReference type="ARBA" id="ARBA00022737"/>
    </source>
</evidence>
<dbReference type="GO" id="GO:0016324">
    <property type="term" value="C:apical plasma membrane"/>
    <property type="evidence" value="ECO:0007669"/>
    <property type="project" value="UniProtKB-SubCell"/>
</dbReference>
<dbReference type="PRINTS" id="PR00205">
    <property type="entry name" value="CADHERIN"/>
</dbReference>
<keyword evidence="10" id="KW-0130">Cell adhesion</keyword>
<evidence type="ECO:0000259" key="21">
    <source>
        <dbReference type="PROSITE" id="PS50268"/>
    </source>
</evidence>
<dbReference type="PANTHER" id="PTHR24026">
    <property type="entry name" value="FAT ATYPICAL CADHERIN-RELATED"/>
    <property type="match status" value="1"/>
</dbReference>
<proteinExistence type="predicted"/>
<dbReference type="Pfam" id="PF00028">
    <property type="entry name" value="Cadherin"/>
    <property type="match status" value="6"/>
</dbReference>
<feature type="domain" description="Cadherin" evidence="21">
    <location>
        <begin position="567"/>
        <end position="674"/>
    </location>
</feature>
<feature type="domain" description="Cadherin" evidence="21">
    <location>
        <begin position="675"/>
        <end position="794"/>
    </location>
</feature>
<gene>
    <name evidence="22" type="primary">Cdhr2</name>
    <name evidence="22" type="ORF">ATLROG_R06598</name>
</gene>
<comment type="subunit">
    <text evidence="17">Part of the IMAC/intermicrovillar adhesion complex/intermicrovillar tip-link complex composed of ANKS4B, MYO7B, USH1C, CDHR2 and CDHR5. Interacts with MAST2. Interacts (via cytoplasmic domain) with USH1C and MYO7B; required for proper localization of CDHR2 to microvilli tips and its function in brush border differentiation.</text>
</comment>
<feature type="domain" description="Cadherin" evidence="21">
    <location>
        <begin position="462"/>
        <end position="567"/>
    </location>
</feature>
<evidence type="ECO:0000256" key="13">
    <source>
        <dbReference type="ARBA" id="ARBA00023136"/>
    </source>
</evidence>
<evidence type="ECO:0000256" key="11">
    <source>
        <dbReference type="ARBA" id="ARBA00022949"/>
    </source>
</evidence>
<dbReference type="FunFam" id="2.60.40.60:FF:000101">
    <property type="entry name" value="FAT atypical cadherin 4"/>
    <property type="match status" value="1"/>
</dbReference>
<keyword evidence="5 20" id="KW-0812">Transmembrane</keyword>
<feature type="domain" description="Cadherin" evidence="21">
    <location>
        <begin position="914"/>
        <end position="1035"/>
    </location>
</feature>
<feature type="domain" description="Cadherin" evidence="21">
    <location>
        <begin position="796"/>
        <end position="912"/>
    </location>
</feature>
<keyword evidence="13 20" id="KW-0472">Membrane</keyword>
<keyword evidence="23" id="KW-1185">Reference proteome</keyword>
<dbReference type="Gene3D" id="2.60.40.60">
    <property type="entry name" value="Cadherins"/>
    <property type="match status" value="9"/>
</dbReference>
<keyword evidence="14" id="KW-0966">Cell projection</keyword>
<organism evidence="22 23">
    <name type="scientific">Atlantisia rogersi</name>
    <name type="common">Inaccessible Island rail</name>
    <dbReference type="NCBI Taxonomy" id="2478892"/>
    <lineage>
        <taxon>Eukaryota</taxon>
        <taxon>Metazoa</taxon>
        <taxon>Chordata</taxon>
        <taxon>Craniata</taxon>
        <taxon>Vertebrata</taxon>
        <taxon>Euteleostomi</taxon>
        <taxon>Archelosauria</taxon>
        <taxon>Archosauria</taxon>
        <taxon>Dinosauria</taxon>
        <taxon>Saurischia</taxon>
        <taxon>Theropoda</taxon>
        <taxon>Coelurosauria</taxon>
        <taxon>Aves</taxon>
        <taxon>Neognathae</taxon>
        <taxon>Neoaves</taxon>
        <taxon>Gruiformes</taxon>
        <taxon>Rallidae</taxon>
        <taxon>Atlantisia</taxon>
    </lineage>
</organism>
<evidence type="ECO:0000256" key="19">
    <source>
        <dbReference type="PROSITE-ProRule" id="PRU00043"/>
    </source>
</evidence>
<feature type="domain" description="Cadherin" evidence="21">
    <location>
        <begin position="111"/>
        <end position="225"/>
    </location>
</feature>
<dbReference type="SMART" id="SM00112">
    <property type="entry name" value="CA"/>
    <property type="match status" value="9"/>
</dbReference>
<dbReference type="GO" id="GO:0070161">
    <property type="term" value="C:anchoring junction"/>
    <property type="evidence" value="ECO:0007669"/>
    <property type="project" value="UniProtKB-SubCell"/>
</dbReference>
<evidence type="ECO:0000256" key="9">
    <source>
        <dbReference type="ARBA" id="ARBA00022837"/>
    </source>
</evidence>
<evidence type="ECO:0000256" key="8">
    <source>
        <dbReference type="ARBA" id="ARBA00022782"/>
    </source>
</evidence>
<dbReference type="PROSITE" id="PS50268">
    <property type="entry name" value="CADHERIN_2"/>
    <property type="match status" value="9"/>
</dbReference>
<evidence type="ECO:0000256" key="16">
    <source>
        <dbReference type="ARBA" id="ARBA00060382"/>
    </source>
</evidence>
<evidence type="ECO:0000256" key="5">
    <source>
        <dbReference type="ARBA" id="ARBA00022692"/>
    </source>
</evidence>
<feature type="domain" description="Cadherin" evidence="21">
    <location>
        <begin position="226"/>
        <end position="334"/>
    </location>
</feature>
<evidence type="ECO:0000256" key="4">
    <source>
        <dbReference type="ARBA" id="ARBA00022553"/>
    </source>
</evidence>
<evidence type="ECO:0000256" key="14">
    <source>
        <dbReference type="ARBA" id="ARBA00023273"/>
    </source>
</evidence>
<evidence type="ECO:0000256" key="10">
    <source>
        <dbReference type="ARBA" id="ARBA00022889"/>
    </source>
</evidence>